<name>A0A916T6H8_9SPHN</name>
<evidence type="ECO:0000256" key="1">
    <source>
        <dbReference type="SAM" id="SignalP"/>
    </source>
</evidence>
<dbReference type="RefSeq" id="WP_188658859.1">
    <property type="nucleotide sequence ID" value="NZ_BMIH01000003.1"/>
</dbReference>
<dbReference type="AlphaFoldDB" id="A0A916T6H8"/>
<feature type="signal peptide" evidence="1">
    <location>
        <begin position="1"/>
        <end position="21"/>
    </location>
</feature>
<reference evidence="2" key="2">
    <citation type="submission" date="2020-09" db="EMBL/GenBank/DDBJ databases">
        <authorList>
            <person name="Sun Q."/>
            <person name="Zhou Y."/>
        </authorList>
    </citation>
    <scope>NUCLEOTIDE SEQUENCE</scope>
    <source>
        <strain evidence="2">CGMCC 1.15330</strain>
    </source>
</reference>
<proteinExistence type="predicted"/>
<keyword evidence="3" id="KW-1185">Reference proteome</keyword>
<dbReference type="EMBL" id="BMIH01000003">
    <property type="protein sequence ID" value="GGB32341.1"/>
    <property type="molecule type" value="Genomic_DNA"/>
</dbReference>
<gene>
    <name evidence="2" type="ORF">GCM10011380_22200</name>
</gene>
<protein>
    <recommendedName>
        <fullName evidence="4">UrcA family protein</fullName>
    </recommendedName>
</protein>
<organism evidence="2 3">
    <name type="scientific">Sphingomonas metalli</name>
    <dbReference type="NCBI Taxonomy" id="1779358"/>
    <lineage>
        <taxon>Bacteria</taxon>
        <taxon>Pseudomonadati</taxon>
        <taxon>Pseudomonadota</taxon>
        <taxon>Alphaproteobacteria</taxon>
        <taxon>Sphingomonadales</taxon>
        <taxon>Sphingomonadaceae</taxon>
        <taxon>Sphingomonas</taxon>
    </lineage>
</organism>
<reference evidence="2" key="1">
    <citation type="journal article" date="2014" name="Int. J. Syst. Evol. Microbiol.">
        <title>Complete genome sequence of Corynebacterium casei LMG S-19264T (=DSM 44701T), isolated from a smear-ripened cheese.</title>
        <authorList>
            <consortium name="US DOE Joint Genome Institute (JGI-PGF)"/>
            <person name="Walter F."/>
            <person name="Albersmeier A."/>
            <person name="Kalinowski J."/>
            <person name="Ruckert C."/>
        </authorList>
    </citation>
    <scope>NUCLEOTIDE SEQUENCE</scope>
    <source>
        <strain evidence="2">CGMCC 1.15330</strain>
    </source>
</reference>
<sequence length="103" mass="11048">MFTRSTTALAVALIASAPAIAAGERETVRTAVRYRDLDLSNAAGRATMQQRIDQAIRRACAARASDLAGLADSARCRSEMRRDAEVQLAAVRAKNTLVASTQR</sequence>
<dbReference type="Proteomes" id="UP000623067">
    <property type="component" value="Unassembled WGS sequence"/>
</dbReference>
<dbReference type="NCBIfam" id="TIGR04433">
    <property type="entry name" value="UrcA_uranyl"/>
    <property type="match status" value="1"/>
</dbReference>
<keyword evidence="1" id="KW-0732">Signal</keyword>
<evidence type="ECO:0008006" key="4">
    <source>
        <dbReference type="Google" id="ProtNLM"/>
    </source>
</evidence>
<feature type="chain" id="PRO_5037150351" description="UrcA family protein" evidence="1">
    <location>
        <begin position="22"/>
        <end position="103"/>
    </location>
</feature>
<comment type="caution">
    <text evidence="2">The sequence shown here is derived from an EMBL/GenBank/DDBJ whole genome shotgun (WGS) entry which is preliminary data.</text>
</comment>
<evidence type="ECO:0000313" key="2">
    <source>
        <dbReference type="EMBL" id="GGB32341.1"/>
    </source>
</evidence>
<dbReference type="InterPro" id="IPR030972">
    <property type="entry name" value="UrcA_uranyl"/>
</dbReference>
<accession>A0A916T6H8</accession>
<evidence type="ECO:0000313" key="3">
    <source>
        <dbReference type="Proteomes" id="UP000623067"/>
    </source>
</evidence>